<protein>
    <submittedName>
        <fullName evidence="2">Uncharacterized protein</fullName>
    </submittedName>
</protein>
<dbReference type="EMBL" id="JADYXP020000009">
    <property type="protein sequence ID" value="KAL0117258.1"/>
    <property type="molecule type" value="Genomic_DNA"/>
</dbReference>
<proteinExistence type="predicted"/>
<organism evidence="2 3">
    <name type="scientific">Cardiocondyla obscurior</name>
    <dbReference type="NCBI Taxonomy" id="286306"/>
    <lineage>
        <taxon>Eukaryota</taxon>
        <taxon>Metazoa</taxon>
        <taxon>Ecdysozoa</taxon>
        <taxon>Arthropoda</taxon>
        <taxon>Hexapoda</taxon>
        <taxon>Insecta</taxon>
        <taxon>Pterygota</taxon>
        <taxon>Neoptera</taxon>
        <taxon>Endopterygota</taxon>
        <taxon>Hymenoptera</taxon>
        <taxon>Apocrita</taxon>
        <taxon>Aculeata</taxon>
        <taxon>Formicoidea</taxon>
        <taxon>Formicidae</taxon>
        <taxon>Myrmicinae</taxon>
        <taxon>Cardiocondyla</taxon>
    </lineage>
</organism>
<evidence type="ECO:0000313" key="2">
    <source>
        <dbReference type="EMBL" id="KAL0117258.1"/>
    </source>
</evidence>
<keyword evidence="3" id="KW-1185">Reference proteome</keyword>
<evidence type="ECO:0000256" key="1">
    <source>
        <dbReference type="SAM" id="MobiDB-lite"/>
    </source>
</evidence>
<dbReference type="AlphaFoldDB" id="A0AAW2FP98"/>
<reference evidence="2 3" key="1">
    <citation type="submission" date="2023-03" db="EMBL/GenBank/DDBJ databases">
        <title>High recombination rates correlate with genetic variation in Cardiocondyla obscurior ants.</title>
        <authorList>
            <person name="Errbii M."/>
        </authorList>
    </citation>
    <scope>NUCLEOTIDE SEQUENCE [LARGE SCALE GENOMIC DNA]</scope>
    <source>
        <strain evidence="2">Alpha-2009</strain>
        <tissue evidence="2">Whole body</tissue>
    </source>
</reference>
<sequence>MRINCERLLAFNSPSGISNASSRDLQAKPVKQNNQIKVPFGKKSKKREKRKGNSDATGRRSIVARENRRRQHRP</sequence>
<accession>A0AAW2FP98</accession>
<comment type="caution">
    <text evidence="2">The sequence shown here is derived from an EMBL/GenBank/DDBJ whole genome shotgun (WGS) entry which is preliminary data.</text>
</comment>
<gene>
    <name evidence="2" type="ORF">PUN28_010240</name>
</gene>
<feature type="compositionally biased region" description="Basic residues" evidence="1">
    <location>
        <begin position="40"/>
        <end position="50"/>
    </location>
</feature>
<feature type="compositionally biased region" description="Polar residues" evidence="1">
    <location>
        <begin position="13"/>
        <end position="24"/>
    </location>
</feature>
<feature type="region of interest" description="Disordered" evidence="1">
    <location>
        <begin position="13"/>
        <end position="74"/>
    </location>
</feature>
<dbReference type="Proteomes" id="UP001430953">
    <property type="component" value="Unassembled WGS sequence"/>
</dbReference>
<name>A0AAW2FP98_9HYME</name>
<evidence type="ECO:0000313" key="3">
    <source>
        <dbReference type="Proteomes" id="UP001430953"/>
    </source>
</evidence>